<evidence type="ECO:0000313" key="1">
    <source>
        <dbReference type="EMBL" id="JAD87836.1"/>
    </source>
</evidence>
<sequence length="71" mass="7884">MNSVVVDLCKLTICELSDICELSGNELSGNEPVGLMQSAGCDHSLSWITQLVGKTTTTRRWLPGRHHRERC</sequence>
<dbReference type="AlphaFoldDB" id="A0A0A9DJ44"/>
<reference evidence="1" key="1">
    <citation type="submission" date="2014-09" db="EMBL/GenBank/DDBJ databases">
        <authorList>
            <person name="Magalhaes I.L.F."/>
            <person name="Oliveira U."/>
            <person name="Santos F.R."/>
            <person name="Vidigal T.H.D.A."/>
            <person name="Brescovit A.D."/>
            <person name="Santos A.J."/>
        </authorList>
    </citation>
    <scope>NUCLEOTIDE SEQUENCE</scope>
    <source>
        <tissue evidence="1">Shoot tissue taken approximately 20 cm above the soil surface</tissue>
    </source>
</reference>
<proteinExistence type="predicted"/>
<organism evidence="1">
    <name type="scientific">Arundo donax</name>
    <name type="common">Giant reed</name>
    <name type="synonym">Donax arundinaceus</name>
    <dbReference type="NCBI Taxonomy" id="35708"/>
    <lineage>
        <taxon>Eukaryota</taxon>
        <taxon>Viridiplantae</taxon>
        <taxon>Streptophyta</taxon>
        <taxon>Embryophyta</taxon>
        <taxon>Tracheophyta</taxon>
        <taxon>Spermatophyta</taxon>
        <taxon>Magnoliopsida</taxon>
        <taxon>Liliopsida</taxon>
        <taxon>Poales</taxon>
        <taxon>Poaceae</taxon>
        <taxon>PACMAD clade</taxon>
        <taxon>Arundinoideae</taxon>
        <taxon>Arundineae</taxon>
        <taxon>Arundo</taxon>
    </lineage>
</organism>
<protein>
    <submittedName>
        <fullName evidence="1">Uncharacterized protein</fullName>
    </submittedName>
</protein>
<accession>A0A0A9DJ44</accession>
<name>A0A0A9DJ44_ARUDO</name>
<dbReference type="EMBL" id="GBRH01210059">
    <property type="protein sequence ID" value="JAD87836.1"/>
    <property type="molecule type" value="Transcribed_RNA"/>
</dbReference>
<reference evidence="1" key="2">
    <citation type="journal article" date="2015" name="Data Brief">
        <title>Shoot transcriptome of the giant reed, Arundo donax.</title>
        <authorList>
            <person name="Barrero R.A."/>
            <person name="Guerrero F.D."/>
            <person name="Moolhuijzen P."/>
            <person name="Goolsby J.A."/>
            <person name="Tidwell J."/>
            <person name="Bellgard S.E."/>
            <person name="Bellgard M.I."/>
        </authorList>
    </citation>
    <scope>NUCLEOTIDE SEQUENCE</scope>
    <source>
        <tissue evidence="1">Shoot tissue taken approximately 20 cm above the soil surface</tissue>
    </source>
</reference>